<gene>
    <name evidence="2" type="ORF">GBAR_LOCUS18166</name>
</gene>
<evidence type="ECO:0000256" key="1">
    <source>
        <dbReference type="SAM" id="Phobius"/>
    </source>
</evidence>
<dbReference type="AlphaFoldDB" id="A0AA35SMY8"/>
<evidence type="ECO:0000313" key="3">
    <source>
        <dbReference type="Proteomes" id="UP001174909"/>
    </source>
</evidence>
<proteinExistence type="predicted"/>
<sequence>MFRRWYTSLILHILTAVYLVSSGAVIMTEIILNNLTLSFLKQTQPLWSYVQMEMAGCVISFIALGMLMSVWPLLSVRPLPSYLRNLRSHSINQSNSHA</sequence>
<name>A0AA35SMY8_GEOBA</name>
<keyword evidence="1" id="KW-1133">Transmembrane helix</keyword>
<feature type="transmembrane region" description="Helical" evidence="1">
    <location>
        <begin position="9"/>
        <end position="32"/>
    </location>
</feature>
<evidence type="ECO:0000313" key="2">
    <source>
        <dbReference type="EMBL" id="CAI8032077.1"/>
    </source>
</evidence>
<organism evidence="2 3">
    <name type="scientific">Geodia barretti</name>
    <name type="common">Barrett's horny sponge</name>
    <dbReference type="NCBI Taxonomy" id="519541"/>
    <lineage>
        <taxon>Eukaryota</taxon>
        <taxon>Metazoa</taxon>
        <taxon>Porifera</taxon>
        <taxon>Demospongiae</taxon>
        <taxon>Heteroscleromorpha</taxon>
        <taxon>Tetractinellida</taxon>
        <taxon>Astrophorina</taxon>
        <taxon>Geodiidae</taxon>
        <taxon>Geodia</taxon>
    </lineage>
</organism>
<comment type="caution">
    <text evidence="2">The sequence shown here is derived from an EMBL/GenBank/DDBJ whole genome shotgun (WGS) entry which is preliminary data.</text>
</comment>
<accession>A0AA35SMY8</accession>
<feature type="transmembrane region" description="Helical" evidence="1">
    <location>
        <begin position="52"/>
        <end position="74"/>
    </location>
</feature>
<reference evidence="2" key="1">
    <citation type="submission" date="2023-03" db="EMBL/GenBank/DDBJ databases">
        <authorList>
            <person name="Steffen K."/>
            <person name="Cardenas P."/>
        </authorList>
    </citation>
    <scope>NUCLEOTIDE SEQUENCE</scope>
</reference>
<keyword evidence="3" id="KW-1185">Reference proteome</keyword>
<keyword evidence="1" id="KW-0472">Membrane</keyword>
<protein>
    <submittedName>
        <fullName evidence="2">Uncharacterized protein</fullName>
    </submittedName>
</protein>
<feature type="non-terminal residue" evidence="2">
    <location>
        <position position="98"/>
    </location>
</feature>
<keyword evidence="1" id="KW-0812">Transmembrane</keyword>
<dbReference type="Proteomes" id="UP001174909">
    <property type="component" value="Unassembled WGS sequence"/>
</dbReference>
<dbReference type="EMBL" id="CASHTH010002584">
    <property type="protein sequence ID" value="CAI8032077.1"/>
    <property type="molecule type" value="Genomic_DNA"/>
</dbReference>